<dbReference type="InterPro" id="IPR011495">
    <property type="entry name" value="Sig_transdc_His_kin_sub2_dim/P"/>
</dbReference>
<dbReference type="PANTHER" id="PTHR41523">
    <property type="entry name" value="TWO-COMPONENT SYSTEM SENSOR PROTEIN"/>
    <property type="match status" value="1"/>
</dbReference>
<feature type="domain" description="Histidine kinase" evidence="8">
    <location>
        <begin position="278"/>
        <end position="471"/>
    </location>
</feature>
<dbReference type="SMART" id="SM00911">
    <property type="entry name" value="HWE_HK"/>
    <property type="match status" value="1"/>
</dbReference>
<keyword evidence="7" id="KW-0067">ATP-binding</keyword>
<dbReference type="InterPro" id="IPR003594">
    <property type="entry name" value="HATPase_dom"/>
</dbReference>
<dbReference type="InterPro" id="IPR011102">
    <property type="entry name" value="Sig_transdc_His_kinase_HWE"/>
</dbReference>
<evidence type="ECO:0000313" key="9">
    <source>
        <dbReference type="EMBL" id="CAB4735856.1"/>
    </source>
</evidence>
<sequence length="472" mass="50197">MAILTKLAAERTDLSEADCGRLLAVTNEWALVADLAMSDLVLWLPTWNEGGLVAVALVRPTTAPTNVPEDIVATFAPRGRYPDLDAALAFGRQYGTGYPIHIDGRVIGVVARHSSAQPRVAGQLEEIYLKTADDLLAMLVEGTFPAEAMIEEASDSPRVGDGLIRVDSEGIVAYASPNGVSALRRLGVASDIVGTDLHALMTRLSHRPGQMDEALSLITSRRAAGRADLENAAATVLVQGIPLLRHGTDVGGLLLLRDVTEIRRRERALISKDATIREIHHRVKNNLQTVAALLRLQGRRALSVETREALAEAQLRVAAIAVVHDALSQHTSDIVAFDDILDRIISLVRDLGPVYADGAPPPRILRLGSSQLLPSAIATPLAMCVAELLHNAVEHARATEITLVVESSADAVVVTLIDDGVGIPVDLDLGNAGLGLQIVESLVTGELRGDVQLRRGEAGGTHARVALPLNPA</sequence>
<evidence type="ECO:0000256" key="4">
    <source>
        <dbReference type="ARBA" id="ARBA00022679"/>
    </source>
</evidence>
<gene>
    <name evidence="9" type="ORF">UFOPK2786_00486</name>
    <name evidence="10" type="ORF">UFOPK2810_00741</name>
</gene>
<name>A0A6J6SLJ8_9ZZZZ</name>
<dbReference type="InterPro" id="IPR005467">
    <property type="entry name" value="His_kinase_dom"/>
</dbReference>
<evidence type="ECO:0000256" key="6">
    <source>
        <dbReference type="ARBA" id="ARBA00022777"/>
    </source>
</evidence>
<dbReference type="Gene3D" id="3.30.450.280">
    <property type="entry name" value="GAF domain"/>
    <property type="match status" value="1"/>
</dbReference>
<dbReference type="AlphaFoldDB" id="A0A6J6SLJ8"/>
<dbReference type="Gene3D" id="3.30.450.20">
    <property type="entry name" value="PAS domain"/>
    <property type="match status" value="1"/>
</dbReference>
<dbReference type="Pfam" id="PF07568">
    <property type="entry name" value="HisKA_2"/>
    <property type="match status" value="1"/>
</dbReference>
<evidence type="ECO:0000256" key="1">
    <source>
        <dbReference type="ARBA" id="ARBA00000085"/>
    </source>
</evidence>
<dbReference type="Gene3D" id="3.30.565.10">
    <property type="entry name" value="Histidine kinase-like ATPase, C-terminal domain"/>
    <property type="match status" value="1"/>
</dbReference>
<comment type="catalytic activity">
    <reaction evidence="1">
        <text>ATP + protein L-histidine = ADP + protein N-phospho-L-histidine.</text>
        <dbReference type="EC" id="2.7.13.3"/>
    </reaction>
</comment>
<proteinExistence type="predicted"/>
<protein>
    <recommendedName>
        <fullName evidence="2">histidine kinase</fullName>
        <ecNumber evidence="2">2.7.13.3</ecNumber>
    </recommendedName>
</protein>
<dbReference type="PANTHER" id="PTHR41523:SF8">
    <property type="entry name" value="ETHYLENE RESPONSE SENSOR PROTEIN"/>
    <property type="match status" value="1"/>
</dbReference>
<dbReference type="GO" id="GO:0004673">
    <property type="term" value="F:protein histidine kinase activity"/>
    <property type="evidence" value="ECO:0007669"/>
    <property type="project" value="UniProtKB-EC"/>
</dbReference>
<dbReference type="InterPro" id="IPR022066">
    <property type="entry name" value="PdtaS_GAF"/>
</dbReference>
<dbReference type="EC" id="2.7.13.3" evidence="2"/>
<dbReference type="InterPro" id="IPR038424">
    <property type="entry name" value="H_kinase_PdtaS_GAF_sf"/>
</dbReference>
<dbReference type="SUPFAM" id="SSF55874">
    <property type="entry name" value="ATPase domain of HSP90 chaperone/DNA topoisomerase II/histidine kinase"/>
    <property type="match status" value="1"/>
</dbReference>
<evidence type="ECO:0000256" key="2">
    <source>
        <dbReference type="ARBA" id="ARBA00012438"/>
    </source>
</evidence>
<dbReference type="Pfam" id="PF02518">
    <property type="entry name" value="HATPase_c"/>
    <property type="match status" value="1"/>
</dbReference>
<keyword evidence="6" id="KW-0418">Kinase</keyword>
<evidence type="ECO:0000259" key="8">
    <source>
        <dbReference type="PROSITE" id="PS50109"/>
    </source>
</evidence>
<dbReference type="InterPro" id="IPR036890">
    <property type="entry name" value="HATPase_C_sf"/>
</dbReference>
<accession>A0A6J6SLJ8</accession>
<keyword evidence="4" id="KW-0808">Transferase</keyword>
<dbReference type="PROSITE" id="PS50109">
    <property type="entry name" value="HIS_KIN"/>
    <property type="match status" value="1"/>
</dbReference>
<evidence type="ECO:0000256" key="7">
    <source>
        <dbReference type="ARBA" id="ARBA00022840"/>
    </source>
</evidence>
<organism evidence="9">
    <name type="scientific">freshwater metagenome</name>
    <dbReference type="NCBI Taxonomy" id="449393"/>
    <lineage>
        <taxon>unclassified sequences</taxon>
        <taxon>metagenomes</taxon>
        <taxon>ecological metagenomes</taxon>
    </lineage>
</organism>
<dbReference type="EMBL" id="CAEZYZ010000106">
    <property type="protein sequence ID" value="CAB4748825.1"/>
    <property type="molecule type" value="Genomic_DNA"/>
</dbReference>
<dbReference type="SMART" id="SM00387">
    <property type="entry name" value="HATPase_c"/>
    <property type="match status" value="1"/>
</dbReference>
<reference evidence="9" key="1">
    <citation type="submission" date="2020-05" db="EMBL/GenBank/DDBJ databases">
        <authorList>
            <person name="Chiriac C."/>
            <person name="Salcher M."/>
            <person name="Ghai R."/>
            <person name="Kavagutti S V."/>
        </authorList>
    </citation>
    <scope>NUCLEOTIDE SEQUENCE</scope>
</reference>
<dbReference type="Pfam" id="PF12282">
    <property type="entry name" value="GAF_PdtaS"/>
    <property type="match status" value="1"/>
</dbReference>
<evidence type="ECO:0000256" key="3">
    <source>
        <dbReference type="ARBA" id="ARBA00022553"/>
    </source>
</evidence>
<evidence type="ECO:0000256" key="5">
    <source>
        <dbReference type="ARBA" id="ARBA00022741"/>
    </source>
</evidence>
<dbReference type="EMBL" id="CAEZYW010000052">
    <property type="protein sequence ID" value="CAB4735856.1"/>
    <property type="molecule type" value="Genomic_DNA"/>
</dbReference>
<keyword evidence="3" id="KW-0597">Phosphoprotein</keyword>
<evidence type="ECO:0000313" key="10">
    <source>
        <dbReference type="EMBL" id="CAB4748825.1"/>
    </source>
</evidence>
<dbReference type="GO" id="GO:0005524">
    <property type="term" value="F:ATP binding"/>
    <property type="evidence" value="ECO:0007669"/>
    <property type="project" value="UniProtKB-KW"/>
</dbReference>
<keyword evidence="5" id="KW-0547">Nucleotide-binding</keyword>